<proteinExistence type="predicted"/>
<name>A0A3S2X963_9BACI</name>
<protein>
    <recommendedName>
        <fullName evidence="3">SCP2 domain-containing protein</fullName>
    </recommendedName>
</protein>
<gene>
    <name evidence="1" type="ORF">EM808_09795</name>
</gene>
<dbReference type="Proteomes" id="UP000288024">
    <property type="component" value="Unassembled WGS sequence"/>
</dbReference>
<accession>A0A3S2X963</accession>
<sequence length="117" mass="13410">MQQMFDQLVNNLNTNHVIKPLLRKEAFILELDCEGKAFYLELRNGVFSVLTTTEEKNICLKGERGVLQDVLHGKVLLRQAKKKRTVEVHSSLRKLLLLESILHLVNVNEPAVCKRCS</sequence>
<evidence type="ECO:0008006" key="3">
    <source>
        <dbReference type="Google" id="ProtNLM"/>
    </source>
</evidence>
<comment type="caution">
    <text evidence="1">The sequence shown here is derived from an EMBL/GenBank/DDBJ whole genome shotgun (WGS) entry which is preliminary data.</text>
</comment>
<dbReference type="SUPFAM" id="SSF55718">
    <property type="entry name" value="SCP-like"/>
    <property type="match status" value="1"/>
</dbReference>
<keyword evidence="2" id="KW-1185">Reference proteome</keyword>
<dbReference type="EMBL" id="RZTZ01000003">
    <property type="protein sequence ID" value="RVT63555.1"/>
    <property type="molecule type" value="Genomic_DNA"/>
</dbReference>
<organism evidence="1 2">
    <name type="scientific">Niallia taxi</name>
    <dbReference type="NCBI Taxonomy" id="2499688"/>
    <lineage>
        <taxon>Bacteria</taxon>
        <taxon>Bacillati</taxon>
        <taxon>Bacillota</taxon>
        <taxon>Bacilli</taxon>
        <taxon>Bacillales</taxon>
        <taxon>Bacillaceae</taxon>
        <taxon>Niallia</taxon>
    </lineage>
</organism>
<dbReference type="InterPro" id="IPR036527">
    <property type="entry name" value="SCP2_sterol-bd_dom_sf"/>
</dbReference>
<evidence type="ECO:0000313" key="2">
    <source>
        <dbReference type="Proteomes" id="UP000288024"/>
    </source>
</evidence>
<reference evidence="1 2" key="1">
    <citation type="submission" date="2019-01" db="EMBL/GenBank/DDBJ databases">
        <title>Bacillus sp. M5HDSG1-1, whole genome shotgun sequence.</title>
        <authorList>
            <person name="Tuo L."/>
        </authorList>
    </citation>
    <scope>NUCLEOTIDE SEQUENCE [LARGE SCALE GENOMIC DNA]</scope>
    <source>
        <strain evidence="1 2">M5HDSG1-1</strain>
    </source>
</reference>
<dbReference type="RefSeq" id="WP_127738032.1">
    <property type="nucleotide sequence ID" value="NZ_JARMUY010000009.1"/>
</dbReference>
<evidence type="ECO:0000313" key="1">
    <source>
        <dbReference type="EMBL" id="RVT63555.1"/>
    </source>
</evidence>
<dbReference type="AlphaFoldDB" id="A0A3S2X963"/>